<keyword evidence="3" id="KW-1185">Reference proteome</keyword>
<dbReference type="AlphaFoldDB" id="A0A8J8W2N0"/>
<evidence type="ECO:0000313" key="2">
    <source>
        <dbReference type="EMBL" id="KAF7715149.1"/>
    </source>
</evidence>
<evidence type="ECO:0000256" key="1">
    <source>
        <dbReference type="SAM" id="MobiDB-lite"/>
    </source>
</evidence>
<name>A0A8J8W2N0_9EURO</name>
<accession>A0A8J8W2N0</accession>
<protein>
    <submittedName>
        <fullName evidence="2">Uncharacterized protein</fullName>
    </submittedName>
</protein>
<reference evidence="2" key="1">
    <citation type="journal article" date="2020" name="Front. Microbiol.">
        <title>Gene regulatory networks of Penicillium echinulatum 2HH and Penicillium oxalicum 114-2 inferred by a computational biology approach.</title>
        <authorList>
            <person name="Lenz A.R."/>
            <person name="Galan-Vasquez E."/>
            <person name="Balbinot E."/>
            <person name="De Abreu F.P."/>
            <person name="De Oliveira N.S."/>
            <person name="Da Rosa L.O."/>
            <person name="De Avila E Silva S."/>
            <person name="Camassola M."/>
            <person name="Dillon A.J.P."/>
            <person name="Perez-Rueda E."/>
        </authorList>
    </citation>
    <scope>NUCLEOTIDE SEQUENCE</scope>
    <source>
        <strain evidence="2">S1M29</strain>
    </source>
</reference>
<comment type="caution">
    <text evidence="2">The sequence shown here is derived from an EMBL/GenBank/DDBJ whole genome shotgun (WGS) entry which is preliminary data.</text>
</comment>
<proteinExistence type="predicted"/>
<evidence type="ECO:0000313" key="3">
    <source>
        <dbReference type="Proteomes" id="UP000631181"/>
    </source>
</evidence>
<dbReference type="Proteomes" id="UP000631181">
    <property type="component" value="Unassembled WGS sequence"/>
</dbReference>
<feature type="compositionally biased region" description="Pro residues" evidence="1">
    <location>
        <begin position="311"/>
        <end position="321"/>
    </location>
</feature>
<feature type="region of interest" description="Disordered" evidence="1">
    <location>
        <begin position="269"/>
        <end position="327"/>
    </location>
</feature>
<feature type="region of interest" description="Disordered" evidence="1">
    <location>
        <begin position="349"/>
        <end position="398"/>
    </location>
</feature>
<dbReference type="OrthoDB" id="4498420at2759"/>
<feature type="compositionally biased region" description="Polar residues" evidence="1">
    <location>
        <begin position="376"/>
        <end position="393"/>
    </location>
</feature>
<organism evidence="2 3">
    <name type="scientific">Penicillium ucsense</name>
    <dbReference type="NCBI Taxonomy" id="2839758"/>
    <lineage>
        <taxon>Eukaryota</taxon>
        <taxon>Fungi</taxon>
        <taxon>Dikarya</taxon>
        <taxon>Ascomycota</taxon>
        <taxon>Pezizomycotina</taxon>
        <taxon>Eurotiomycetes</taxon>
        <taxon>Eurotiomycetidae</taxon>
        <taxon>Eurotiales</taxon>
        <taxon>Aspergillaceae</taxon>
        <taxon>Penicillium</taxon>
    </lineage>
</organism>
<sequence>MRYKVSSIPPTRHEAKLKHDFNSTAYLKYVTYLQIVIIIPRLDHFNAKNLGRRESVSDFPPTIRQMNHLPDEHEAEDDGDTPRKGWKRLTTKEEVTLFEICNRHAGSFGRRSDLCNWWKVIAAEFSESNGRPYSWHSVRRKVETLTKKRIKYLEDQQQRQRDMSGSTPVNDLMNPQWCAALDAWLPTWHNWEQAEARRIARRDMMTRKRLRNKADRESLAFFSPTGAVSGRINLASPTSPNDTGVEGNDPYEGPIVLVTRSPEQPATCAVQPEVSSAETPLKRGTNGGVRLPPGFDRMFTHNTPRPQRQPQWPPAYPTAPRPEPESADGRVVGAVLETLGKLNKHLESVSGSGAQADARSSPVVSALAQPRPDPSAQVQGTPQRRQQPSSENISPLDIERVKEQLRQELKEEFRQEMHEKLRRDRAALESKIDAVQRTQEMILEMLRQEPA</sequence>
<gene>
    <name evidence="2" type="ORF">PECM_007323</name>
</gene>
<dbReference type="EMBL" id="WIWV01000066">
    <property type="protein sequence ID" value="KAF7715149.1"/>
    <property type="molecule type" value="Genomic_DNA"/>
</dbReference>